<dbReference type="Proteomes" id="UP000541558">
    <property type="component" value="Unassembled WGS sequence"/>
</dbReference>
<gene>
    <name evidence="4" type="ORF">D9611_010919</name>
</gene>
<feature type="domain" description="F-box" evidence="3">
    <location>
        <begin position="63"/>
        <end position="114"/>
    </location>
</feature>
<dbReference type="EMBL" id="JAACJK010000064">
    <property type="protein sequence ID" value="KAF5335191.1"/>
    <property type="molecule type" value="Genomic_DNA"/>
</dbReference>
<feature type="compositionally biased region" description="Acidic residues" evidence="2">
    <location>
        <begin position="244"/>
        <end position="253"/>
    </location>
</feature>
<dbReference type="OrthoDB" id="3054765at2759"/>
<feature type="region of interest" description="Disordered" evidence="2">
    <location>
        <begin position="241"/>
        <end position="260"/>
    </location>
</feature>
<reference evidence="4 5" key="1">
    <citation type="journal article" date="2020" name="ISME J.">
        <title>Uncovering the hidden diversity of litter-decomposition mechanisms in mushroom-forming fungi.</title>
        <authorList>
            <person name="Floudas D."/>
            <person name="Bentzer J."/>
            <person name="Ahren D."/>
            <person name="Johansson T."/>
            <person name="Persson P."/>
            <person name="Tunlid A."/>
        </authorList>
    </citation>
    <scope>NUCLEOTIDE SEQUENCE [LARGE SCALE GENOMIC DNA]</scope>
    <source>
        <strain evidence="4 5">CBS 175.51</strain>
    </source>
</reference>
<evidence type="ECO:0000256" key="2">
    <source>
        <dbReference type="SAM" id="MobiDB-lite"/>
    </source>
</evidence>
<keyword evidence="5" id="KW-1185">Reference proteome</keyword>
<sequence length="505" mass="57439">MDQPRLTHLLNNRTALDPLEIKSIRHEVQVRTQAIERLQLELQKLESERAAWQSLLSPLRRNSIPPEVLGEIFGYVVLATESTKPRRSQVNVLCRVCKAWRDVALGIPSLWVQLDDIVVQNHLDVAKVRSWLSRARNAAKMLGIVGHHRYPKVPNPVCPFASSAVQEFLSSGPGLNSLSLKCKSLHCFSELLNPTPSHGGAPISRSFDSLRSISLGFAQWPTSPDAWQLLDHLPLVTSLSLDLPEPDNEEDRDNPESPLPHSIFTANLTKLRIRSTWPIEWLLEILDVCTNLEGLVLEYGLGYYVDEDMQTPLENEVFLPKLRSLELREMSVYQQTTTRVLRYLVVPSLKALEIVYDGDQEPLDELSLPKRKEFCEDMLSLVVSDLQYFRLENLPIAPASLYDILSAFPSLRHLVLDGVESDSGLFRYRDFEDEPPLFSELEVLEMLNVPPSFDPNDVCSLFNERNRVLKQLRMTIVVDPSPGKKWHAKRLSEKGTDISISYIPR</sequence>
<dbReference type="InterPro" id="IPR036047">
    <property type="entry name" value="F-box-like_dom_sf"/>
</dbReference>
<evidence type="ECO:0000259" key="3">
    <source>
        <dbReference type="Pfam" id="PF12937"/>
    </source>
</evidence>
<comment type="caution">
    <text evidence="4">The sequence shown here is derived from an EMBL/GenBank/DDBJ whole genome shotgun (WGS) entry which is preliminary data.</text>
</comment>
<proteinExistence type="predicted"/>
<feature type="coiled-coil region" evidence="1">
    <location>
        <begin position="28"/>
        <end position="55"/>
    </location>
</feature>
<dbReference type="SUPFAM" id="SSF52047">
    <property type="entry name" value="RNI-like"/>
    <property type="match status" value="1"/>
</dbReference>
<evidence type="ECO:0000313" key="5">
    <source>
        <dbReference type="Proteomes" id="UP000541558"/>
    </source>
</evidence>
<accession>A0A8H5C5Y6</accession>
<dbReference type="InterPro" id="IPR032675">
    <property type="entry name" value="LRR_dom_sf"/>
</dbReference>
<dbReference type="Gene3D" id="1.20.1280.50">
    <property type="match status" value="1"/>
</dbReference>
<evidence type="ECO:0000256" key="1">
    <source>
        <dbReference type="SAM" id="Coils"/>
    </source>
</evidence>
<organism evidence="4 5">
    <name type="scientific">Ephemerocybe angulata</name>
    <dbReference type="NCBI Taxonomy" id="980116"/>
    <lineage>
        <taxon>Eukaryota</taxon>
        <taxon>Fungi</taxon>
        <taxon>Dikarya</taxon>
        <taxon>Basidiomycota</taxon>
        <taxon>Agaricomycotina</taxon>
        <taxon>Agaricomycetes</taxon>
        <taxon>Agaricomycetidae</taxon>
        <taxon>Agaricales</taxon>
        <taxon>Agaricineae</taxon>
        <taxon>Psathyrellaceae</taxon>
        <taxon>Ephemerocybe</taxon>
    </lineage>
</organism>
<dbReference type="Gene3D" id="3.80.10.10">
    <property type="entry name" value="Ribonuclease Inhibitor"/>
    <property type="match status" value="1"/>
</dbReference>
<protein>
    <recommendedName>
        <fullName evidence="3">F-box domain-containing protein</fullName>
    </recommendedName>
</protein>
<dbReference type="InterPro" id="IPR001810">
    <property type="entry name" value="F-box_dom"/>
</dbReference>
<dbReference type="AlphaFoldDB" id="A0A8H5C5Y6"/>
<dbReference type="Pfam" id="PF12937">
    <property type="entry name" value="F-box-like"/>
    <property type="match status" value="1"/>
</dbReference>
<name>A0A8H5C5Y6_9AGAR</name>
<keyword evidence="1" id="KW-0175">Coiled coil</keyword>
<evidence type="ECO:0000313" key="4">
    <source>
        <dbReference type="EMBL" id="KAF5335191.1"/>
    </source>
</evidence>
<dbReference type="SUPFAM" id="SSF81383">
    <property type="entry name" value="F-box domain"/>
    <property type="match status" value="1"/>
</dbReference>